<protein>
    <submittedName>
        <fullName evidence="1">Uncharacterized protein</fullName>
    </submittedName>
</protein>
<sequence>MEHLNESYTAADPMRRAYELYWEMMTRGLSERPAPFEKYEKDLTRY</sequence>
<proteinExistence type="predicted"/>
<keyword evidence="2" id="KW-1185">Reference proteome</keyword>
<dbReference type="EMBL" id="OK040790">
    <property type="protein sequence ID" value="UDL15955.1"/>
    <property type="molecule type" value="Genomic_DNA"/>
</dbReference>
<dbReference type="KEGG" id="vg:80019846"/>
<gene>
    <name evidence="1" type="primary">205</name>
    <name evidence="1" type="ORF">SEA_PUMPERNICKEL_205</name>
</gene>
<accession>A0AAE8Y7J7</accession>
<evidence type="ECO:0000313" key="1">
    <source>
        <dbReference type="EMBL" id="UDL15955.1"/>
    </source>
</evidence>
<name>A0AAE8Y7J7_9CAUD</name>
<dbReference type="RefSeq" id="YP_010755195.1">
    <property type="nucleotide sequence ID" value="NC_073468.1"/>
</dbReference>
<dbReference type="Proteomes" id="UP000827768">
    <property type="component" value="Segment"/>
</dbReference>
<organism evidence="1 2">
    <name type="scientific">Microbacterium phage Pumpernickel</name>
    <dbReference type="NCBI Taxonomy" id="2885983"/>
    <lineage>
        <taxon>Viruses</taxon>
        <taxon>Duplodnaviria</taxon>
        <taxon>Heunggongvirae</taxon>
        <taxon>Uroviricota</taxon>
        <taxon>Caudoviricetes</taxon>
        <taxon>Pumpernickelvirus</taxon>
        <taxon>Pumpernickelvirus pumpernickel</taxon>
    </lineage>
</organism>
<reference evidence="1" key="1">
    <citation type="submission" date="2021-09" db="EMBL/GenBank/DDBJ databases">
        <authorList>
            <person name="Andersen S.H."/>
            <person name="Beall E.A."/>
            <person name="Cappelle B."/>
            <person name="Falteisek K.J."/>
            <person name="Fenske B.A."/>
            <person name="Gansluckner N.W."/>
            <person name="Gilbertson S.M."/>
            <person name="Krings K.J."/>
            <person name="Mobeck M."/>
            <person name="Odeku J.O."/>
            <person name="Poncelet M.E."/>
            <person name="Rohr J.R."/>
            <person name="Rolands L."/>
            <person name="Whipple C.D."/>
            <person name="Whipple E.M."/>
            <person name="Spring A.M."/>
            <person name="Klyczek K."/>
            <person name="Garlena R.A."/>
            <person name="Russell D.A."/>
            <person name="Pope W.H."/>
            <person name="Jacobs-Sera D."/>
            <person name="Hatfull G.F."/>
        </authorList>
    </citation>
    <scope>NUCLEOTIDE SEQUENCE</scope>
</reference>
<dbReference type="GeneID" id="80019846"/>
<evidence type="ECO:0000313" key="2">
    <source>
        <dbReference type="Proteomes" id="UP000827768"/>
    </source>
</evidence>